<gene>
    <name evidence="1" type="ordered locus">Celal_3269</name>
</gene>
<dbReference type="HOGENOM" id="CLU_3395724_0_0_10"/>
<dbReference type="EMBL" id="CP002453">
    <property type="protein sequence ID" value="ADV50536.1"/>
    <property type="molecule type" value="Genomic_DNA"/>
</dbReference>
<name>E6X5I1_CELAD</name>
<organism evidence="1 2">
    <name type="scientific">Cellulophaga algicola (strain DSM 14237 / IC166 / ACAM 630)</name>
    <dbReference type="NCBI Taxonomy" id="688270"/>
    <lineage>
        <taxon>Bacteria</taxon>
        <taxon>Pseudomonadati</taxon>
        <taxon>Bacteroidota</taxon>
        <taxon>Flavobacteriia</taxon>
        <taxon>Flavobacteriales</taxon>
        <taxon>Flavobacteriaceae</taxon>
        <taxon>Cellulophaga</taxon>
    </lineage>
</organism>
<reference evidence="1 2" key="1">
    <citation type="journal article" date="2010" name="Stand. Genomic Sci.">
        <title>Complete genome sequence of Cellulophaga algicola type strain (IC166).</title>
        <authorList>
            <person name="Abt B."/>
            <person name="Lu M."/>
            <person name="Misra M."/>
            <person name="Han C."/>
            <person name="Nolan M."/>
            <person name="Lucas S."/>
            <person name="Hammon N."/>
            <person name="Deshpande S."/>
            <person name="Cheng J.F."/>
            <person name="Tapia R."/>
            <person name="Goodwin L."/>
            <person name="Pitluck S."/>
            <person name="Liolios K."/>
            <person name="Pagani I."/>
            <person name="Ivanova N."/>
            <person name="Mavromatis K."/>
            <person name="Ovchinikova G."/>
            <person name="Pati A."/>
            <person name="Chen A."/>
            <person name="Palaniappan K."/>
            <person name="Land M."/>
            <person name="Hauser L."/>
            <person name="Chang Y.J."/>
            <person name="Jeffries C.D."/>
            <person name="Detter J.C."/>
            <person name="Brambilla E."/>
            <person name="Rohde M."/>
            <person name="Tindall B.J."/>
            <person name="Goker M."/>
            <person name="Woyke T."/>
            <person name="Bristow J."/>
            <person name="Eisen J.A."/>
            <person name="Markowitz V."/>
            <person name="Hugenholtz P."/>
            <person name="Kyrpides N.C."/>
            <person name="Klenk H.P."/>
            <person name="Lapidus A."/>
        </authorList>
    </citation>
    <scope>NUCLEOTIDE SEQUENCE [LARGE SCALE GENOMIC DNA]</scope>
    <source>
        <strain evidence="2">DSM 14237 / IC166 / ACAM 630</strain>
    </source>
</reference>
<evidence type="ECO:0000313" key="1">
    <source>
        <dbReference type="EMBL" id="ADV50536.1"/>
    </source>
</evidence>
<proteinExistence type="predicted"/>
<dbReference type="STRING" id="688270.Celal_3269"/>
<accession>E6X5I1</accession>
<evidence type="ECO:0000313" key="2">
    <source>
        <dbReference type="Proteomes" id="UP000008634"/>
    </source>
</evidence>
<keyword evidence="2" id="KW-1185">Reference proteome</keyword>
<dbReference type="Proteomes" id="UP000008634">
    <property type="component" value="Chromosome"/>
</dbReference>
<dbReference type="KEGG" id="cao:Celal_3269"/>
<protein>
    <submittedName>
        <fullName evidence="1">Uncharacterized protein</fullName>
    </submittedName>
</protein>
<dbReference type="AlphaFoldDB" id="E6X5I1"/>
<sequence length="31" mass="3692">MRSRTSWDEFNRLKQVSPKLTNQGDKKDLNV</sequence>